<dbReference type="Pfam" id="PF04978">
    <property type="entry name" value="MST"/>
    <property type="match status" value="1"/>
</dbReference>
<evidence type="ECO:0008006" key="3">
    <source>
        <dbReference type="Google" id="ProtNLM"/>
    </source>
</evidence>
<name>A0A7D3ZP06_ACTVE</name>
<gene>
    <name evidence="1" type="ORF">ACTIVE_5346</name>
</gene>
<dbReference type="RefSeq" id="WP_173097630.1">
    <property type="nucleotide sequence ID" value="NZ_CP053892.1"/>
</dbReference>
<organism evidence="1 2">
    <name type="scientific">Actinomadura verrucosospora</name>
    <dbReference type="NCBI Taxonomy" id="46165"/>
    <lineage>
        <taxon>Bacteria</taxon>
        <taxon>Bacillati</taxon>
        <taxon>Actinomycetota</taxon>
        <taxon>Actinomycetes</taxon>
        <taxon>Streptosporangiales</taxon>
        <taxon>Thermomonosporaceae</taxon>
        <taxon>Actinomadura</taxon>
    </lineage>
</organism>
<proteinExistence type="predicted"/>
<dbReference type="EMBL" id="CP053892">
    <property type="protein sequence ID" value="QKG23703.1"/>
    <property type="molecule type" value="Genomic_DNA"/>
</dbReference>
<reference evidence="1 2" key="1">
    <citation type="submission" date="2020-05" db="EMBL/GenBank/DDBJ databases">
        <title>Actinomadura verrucosospora NRRL-B18236 (PFL_A860) Genome sequencing and assembly.</title>
        <authorList>
            <person name="Samborskyy M."/>
        </authorList>
    </citation>
    <scope>NUCLEOTIDE SEQUENCE [LARGE SCALE GENOMIC DNA]</scope>
    <source>
        <strain evidence="1 2">NRRL:B18236</strain>
    </source>
</reference>
<dbReference type="InterPro" id="IPR034660">
    <property type="entry name" value="DinB/YfiT-like"/>
</dbReference>
<evidence type="ECO:0000313" key="1">
    <source>
        <dbReference type="EMBL" id="QKG23703.1"/>
    </source>
</evidence>
<accession>A0A7D3ZP06</accession>
<sequence>MNAELDALKGALDSQRAHVLGILEGLSEEDLRRPVLPSGWSCLALLRHLTVDVERFWFPGVIAGEPDVAGQLAAGAEAHWYVPEGMSTKEVFADYRAAIARADVVLAAADLEQEPAAWPADIWPTWRLPDVRRVLIHVLTEIACHSGHLDTARELIDGTTWLGGNPYAGSSAVPRNGLR</sequence>
<dbReference type="SUPFAM" id="SSF109854">
    <property type="entry name" value="DinB/YfiT-like putative metalloenzymes"/>
    <property type="match status" value="1"/>
</dbReference>
<keyword evidence="2" id="KW-1185">Reference proteome</keyword>
<dbReference type="Gene3D" id="1.20.120.450">
    <property type="entry name" value="dinb family like domain"/>
    <property type="match status" value="1"/>
</dbReference>
<evidence type="ECO:0000313" key="2">
    <source>
        <dbReference type="Proteomes" id="UP000501240"/>
    </source>
</evidence>
<dbReference type="AlphaFoldDB" id="A0A7D3ZP06"/>
<protein>
    <recommendedName>
        <fullName evidence="3">DinB family protein</fullName>
    </recommendedName>
</protein>
<dbReference type="InterPro" id="IPR007061">
    <property type="entry name" value="MST-like"/>
</dbReference>
<dbReference type="Proteomes" id="UP000501240">
    <property type="component" value="Chromosome"/>
</dbReference>